<dbReference type="PROSITE" id="PS51318">
    <property type="entry name" value="TAT"/>
    <property type="match status" value="1"/>
</dbReference>
<evidence type="ECO:0000313" key="1">
    <source>
        <dbReference type="EMBL" id="SDQ46535.1"/>
    </source>
</evidence>
<dbReference type="InterPro" id="IPR006311">
    <property type="entry name" value="TAT_signal"/>
</dbReference>
<accession>A0A1H1B3L5</accession>
<keyword evidence="2" id="KW-1185">Reference proteome</keyword>
<name>A0A1H1B3L5_NATTX</name>
<gene>
    <name evidence="1" type="ORF">SAMN04489842_0911</name>
</gene>
<reference evidence="2" key="1">
    <citation type="submission" date="2016-10" db="EMBL/GenBank/DDBJ databases">
        <authorList>
            <person name="Varghese N."/>
            <person name="Submissions S."/>
        </authorList>
    </citation>
    <scope>NUCLEOTIDE SEQUENCE [LARGE SCALE GENOMIC DNA]</scope>
    <source>
        <strain evidence="2">DSM 24767</strain>
    </source>
</reference>
<sequence length="282" mass="29322">MSDKKKVSRRTALAATAGASSLVVTSGFAAARSGSDKEELTDEEIARKLKQSLAESAHLVANPEQFEQFTEGKIEPRVDDETLREEILPHSTTPDDVEIYSGKYRNAKPPSGKHFAVETREEWQQRDAPVALEGTARSQISDFFYLEEHIGSGTLLGQTVSAGVGAGLLIEGGSGVTLDITLTADVFLEVETSVGTASGTVSLVSFGVSLGPDEDAGYCVGPVGADVGQLPGLEVELCGNIAVNDGLSSVELSASPEICADPCPAVSCGVCTSVGSVGFEVP</sequence>
<organism evidence="1 2">
    <name type="scientific">Natronobacterium texcoconense</name>
    <dbReference type="NCBI Taxonomy" id="1095778"/>
    <lineage>
        <taxon>Archaea</taxon>
        <taxon>Methanobacteriati</taxon>
        <taxon>Methanobacteriota</taxon>
        <taxon>Stenosarchaea group</taxon>
        <taxon>Halobacteria</taxon>
        <taxon>Halobacteriales</taxon>
        <taxon>Natrialbaceae</taxon>
        <taxon>Natronobacterium</taxon>
    </lineage>
</organism>
<dbReference type="AlphaFoldDB" id="A0A1H1B3L5"/>
<evidence type="ECO:0000313" key="2">
    <source>
        <dbReference type="Proteomes" id="UP000198848"/>
    </source>
</evidence>
<proteinExistence type="predicted"/>
<protein>
    <submittedName>
        <fullName evidence="1">Uncharacterized protein</fullName>
    </submittedName>
</protein>
<dbReference type="RefSeq" id="WP_090377945.1">
    <property type="nucleotide sequence ID" value="NZ_FNLC01000001.1"/>
</dbReference>
<dbReference type="OrthoDB" id="350980at2157"/>
<dbReference type="EMBL" id="FNLC01000001">
    <property type="protein sequence ID" value="SDQ46535.1"/>
    <property type="molecule type" value="Genomic_DNA"/>
</dbReference>
<dbReference type="Proteomes" id="UP000198848">
    <property type="component" value="Unassembled WGS sequence"/>
</dbReference>